<dbReference type="FunFam" id="3.90.400.10:FF:000001">
    <property type="entry name" value="Maltase A3, isoform A"/>
    <property type="match status" value="1"/>
</dbReference>
<dbReference type="Gene3D" id="3.20.20.80">
    <property type="entry name" value="Glycosidases"/>
    <property type="match status" value="1"/>
</dbReference>
<proteinExistence type="predicted"/>
<feature type="domain" description="Glycosyl hydrolase family 13 catalytic" evidence="3">
    <location>
        <begin position="35"/>
        <end position="426"/>
    </location>
</feature>
<sequence length="582" mass="67357">MRVGLSLLLLICSVFCSEITDKTKLKWWQTSIIYQIYPRSFKDSDGDGVGDLKGIISKIDHFVYIGVKAIWLSPFYPSPMKDFGYDISNHTDVDPIFGTLDDFRTLLTECHKRDIKVIIDFVPNHTSDLHPWFLASVRGEEPYKDFYVWTDGIEGPDGTRIKPNNWLSVFGGEVWKWNEQRQQFYYHAFLEEQPDLNYRNPKVIEEMNNVIRFWSEMGVDGIRVDAITNLYEVEDVSLNEPLSEKPGVPEFQYEYLNHIYTSNLPEIEGAIRGWRNAMNEFKTEDGVPRFMVVEFYETPEKRNAYLGYGCDLPFNFDLVDPGITADCGGRCIRDMVDIEYSALPKHSWPNFVLGNHDRKRITKKRGAGAANAMNMLLLTLRGTPTTYYGEEIGMEEVYVPFEDTKDPWGLNYGKERYTEFSRDPCRTPLQWNGDSQSGFTTAEKPWLPVHDNYRTVNVETQKTSKELSPLQLYKQLAELRENTAFQKGDLKYAVVNDNIFSYIRNSVGDPRYLVTINFGKTNSKDDYTDYTDGRFLGRIIAHTGNMKNEPFYKEDMEVPLNGILLQPDQGLVIELLNKRQEL</sequence>
<evidence type="ECO:0000313" key="4">
    <source>
        <dbReference type="EMBL" id="KAK6173032.1"/>
    </source>
</evidence>
<dbReference type="InterPro" id="IPR017853">
    <property type="entry name" value="GH"/>
</dbReference>
<reference evidence="4 5" key="1">
    <citation type="submission" date="2024-01" db="EMBL/GenBank/DDBJ databases">
        <title>The genome of the rayed Mediterranean limpet Patella caerulea (Linnaeus, 1758).</title>
        <authorList>
            <person name="Anh-Thu Weber A."/>
            <person name="Halstead-Nussloch G."/>
        </authorList>
    </citation>
    <scope>NUCLEOTIDE SEQUENCE [LARGE SCALE GENOMIC DNA]</scope>
    <source>
        <strain evidence="4">AATW-2023a</strain>
        <tissue evidence="4">Whole specimen</tissue>
    </source>
</reference>
<evidence type="ECO:0000313" key="5">
    <source>
        <dbReference type="Proteomes" id="UP001347796"/>
    </source>
</evidence>
<dbReference type="EMBL" id="JAZGQO010000011">
    <property type="protein sequence ID" value="KAK6173032.1"/>
    <property type="molecule type" value="Genomic_DNA"/>
</dbReference>
<dbReference type="SMART" id="SM00642">
    <property type="entry name" value="Aamy"/>
    <property type="match status" value="1"/>
</dbReference>
<dbReference type="Proteomes" id="UP001347796">
    <property type="component" value="Unassembled WGS sequence"/>
</dbReference>
<feature type="signal peptide" evidence="2">
    <location>
        <begin position="1"/>
        <end position="16"/>
    </location>
</feature>
<dbReference type="SUPFAM" id="SSF51445">
    <property type="entry name" value="(Trans)glycosidases"/>
    <property type="match status" value="1"/>
</dbReference>
<dbReference type="Pfam" id="PF00128">
    <property type="entry name" value="Alpha-amylase"/>
    <property type="match status" value="1"/>
</dbReference>
<comment type="caution">
    <text evidence="4">The sequence shown here is derived from an EMBL/GenBank/DDBJ whole genome shotgun (WGS) entry which is preliminary data.</text>
</comment>
<keyword evidence="5" id="KW-1185">Reference proteome</keyword>
<name>A0AAN8J9H5_PATCE</name>
<evidence type="ECO:0000256" key="2">
    <source>
        <dbReference type="SAM" id="SignalP"/>
    </source>
</evidence>
<dbReference type="InterPro" id="IPR006047">
    <property type="entry name" value="GH13_cat_dom"/>
</dbReference>
<dbReference type="PANTHER" id="PTHR10357">
    <property type="entry name" value="ALPHA-AMYLASE FAMILY MEMBER"/>
    <property type="match status" value="1"/>
</dbReference>
<dbReference type="GO" id="GO:0005975">
    <property type="term" value="P:carbohydrate metabolic process"/>
    <property type="evidence" value="ECO:0007669"/>
    <property type="project" value="InterPro"/>
</dbReference>
<gene>
    <name evidence="4" type="ORF">SNE40_016571</name>
</gene>
<organism evidence="4 5">
    <name type="scientific">Patella caerulea</name>
    <name type="common">Rayed Mediterranean limpet</name>
    <dbReference type="NCBI Taxonomy" id="87958"/>
    <lineage>
        <taxon>Eukaryota</taxon>
        <taxon>Metazoa</taxon>
        <taxon>Spiralia</taxon>
        <taxon>Lophotrochozoa</taxon>
        <taxon>Mollusca</taxon>
        <taxon>Gastropoda</taxon>
        <taxon>Patellogastropoda</taxon>
        <taxon>Patelloidea</taxon>
        <taxon>Patellidae</taxon>
        <taxon>Patella</taxon>
    </lineage>
</organism>
<dbReference type="PANTHER" id="PTHR10357:SF179">
    <property type="entry name" value="NEUTRAL AND BASIC AMINO ACID TRANSPORT PROTEIN RBAT"/>
    <property type="match status" value="1"/>
</dbReference>
<dbReference type="Gene3D" id="3.90.400.10">
    <property type="entry name" value="Oligo-1,6-glucosidase, Domain 2"/>
    <property type="match status" value="1"/>
</dbReference>
<evidence type="ECO:0000256" key="1">
    <source>
        <dbReference type="ARBA" id="ARBA00023180"/>
    </source>
</evidence>
<protein>
    <recommendedName>
        <fullName evidence="3">Glycosyl hydrolase family 13 catalytic domain-containing protein</fullName>
    </recommendedName>
</protein>
<dbReference type="AlphaFoldDB" id="A0AAN8J9H5"/>
<accession>A0AAN8J9H5</accession>
<dbReference type="InterPro" id="IPR045857">
    <property type="entry name" value="O16G_dom_2"/>
</dbReference>
<keyword evidence="2" id="KW-0732">Signal</keyword>
<keyword evidence="1" id="KW-0325">Glycoprotein</keyword>
<feature type="chain" id="PRO_5042823426" description="Glycosyl hydrolase family 13 catalytic domain-containing protein" evidence="2">
    <location>
        <begin position="17"/>
        <end position="582"/>
    </location>
</feature>
<dbReference type="InterPro" id="IPR013780">
    <property type="entry name" value="Glyco_hydro_b"/>
</dbReference>
<dbReference type="Gene3D" id="2.60.40.1180">
    <property type="entry name" value="Golgi alpha-mannosidase II"/>
    <property type="match status" value="1"/>
</dbReference>
<evidence type="ECO:0000259" key="3">
    <source>
        <dbReference type="SMART" id="SM00642"/>
    </source>
</evidence>